<evidence type="ECO:0000256" key="1">
    <source>
        <dbReference type="ARBA" id="ARBA00004202"/>
    </source>
</evidence>
<gene>
    <name evidence="12" type="ORF">I573_02006</name>
</gene>
<dbReference type="STRING" id="1140003.OMY_02144"/>
<comment type="subcellular location">
    <subcellularLocation>
        <location evidence="1">Cell membrane</location>
        <topology evidence="1">Peripheral membrane protein</topology>
    </subcellularLocation>
</comment>
<keyword evidence="6" id="KW-0547">Nucleotide-binding</keyword>
<dbReference type="OrthoDB" id="501320at2"/>
<dbReference type="PANTHER" id="PTHR43553:SF23">
    <property type="entry name" value="ABC TRANSPORTER ATP-BINDING COMPONENT"/>
    <property type="match status" value="1"/>
</dbReference>
<dbReference type="SUPFAM" id="SSF52540">
    <property type="entry name" value="P-loop containing nucleoside triphosphate hydrolases"/>
    <property type="match status" value="2"/>
</dbReference>
<dbReference type="GO" id="GO:0043190">
    <property type="term" value="C:ATP-binding cassette (ABC) transporter complex"/>
    <property type="evidence" value="ECO:0007669"/>
    <property type="project" value="TreeGrafter"/>
</dbReference>
<dbReference type="AlphaFoldDB" id="S0P4Z4"/>
<dbReference type="GO" id="GO:0005524">
    <property type="term" value="F:ATP binding"/>
    <property type="evidence" value="ECO:0007669"/>
    <property type="project" value="UniProtKB-KW"/>
</dbReference>
<dbReference type="EMBL" id="ASWO01000006">
    <property type="protein sequence ID" value="EOT83456.1"/>
    <property type="molecule type" value="Genomic_DNA"/>
</dbReference>
<dbReference type="InterPro" id="IPR003439">
    <property type="entry name" value="ABC_transporter-like_ATP-bd"/>
</dbReference>
<dbReference type="InterPro" id="IPR015856">
    <property type="entry name" value="ABC_transpr_CbiO/EcfA_su"/>
</dbReference>
<dbReference type="InterPro" id="IPR017871">
    <property type="entry name" value="ABC_transporter-like_CS"/>
</dbReference>
<keyword evidence="5" id="KW-0677">Repeat</keyword>
<comment type="function">
    <text evidence="10">Probably part of an ABC transporter complex. Responsible for energy coupling to the transport system.</text>
</comment>
<dbReference type="InterPro" id="IPR050095">
    <property type="entry name" value="ECF_ABC_transporter_ATP-bd"/>
</dbReference>
<evidence type="ECO:0000256" key="3">
    <source>
        <dbReference type="ARBA" id="ARBA00022448"/>
    </source>
</evidence>
<dbReference type="PANTHER" id="PTHR43553">
    <property type="entry name" value="HEAVY METAL TRANSPORTER"/>
    <property type="match status" value="1"/>
</dbReference>
<dbReference type="GO" id="GO:0016887">
    <property type="term" value="F:ATP hydrolysis activity"/>
    <property type="evidence" value="ECO:0007669"/>
    <property type="project" value="InterPro"/>
</dbReference>
<dbReference type="PATRIC" id="fig|1140003.3.peg.2069"/>
<dbReference type="CDD" id="cd03226">
    <property type="entry name" value="ABC_cobalt_CbiO_domain2"/>
    <property type="match status" value="1"/>
</dbReference>
<keyword evidence="13" id="KW-1185">Reference proteome</keyword>
<keyword evidence="4" id="KW-1003">Cell membrane</keyword>
<reference evidence="12 13" key="1">
    <citation type="submission" date="2013-03" db="EMBL/GenBank/DDBJ databases">
        <title>The Genome Sequence of Enterococcus sulfureus ATCC_49903 (PacBio/Illumina hybrid assembly).</title>
        <authorList>
            <consortium name="The Broad Institute Genomics Platform"/>
            <consortium name="The Broad Institute Genome Sequencing Center for Infectious Disease"/>
            <person name="Earl A."/>
            <person name="Russ C."/>
            <person name="Gilmore M."/>
            <person name="Surin D."/>
            <person name="Walker B."/>
            <person name="Young S."/>
            <person name="Zeng Q."/>
            <person name="Gargeya S."/>
            <person name="Fitzgerald M."/>
            <person name="Haas B."/>
            <person name="Abouelleil A."/>
            <person name="Allen A.W."/>
            <person name="Alvarado L."/>
            <person name="Arachchi H.M."/>
            <person name="Berlin A.M."/>
            <person name="Chapman S.B."/>
            <person name="Gainer-Dewar J."/>
            <person name="Goldberg J."/>
            <person name="Griggs A."/>
            <person name="Gujja S."/>
            <person name="Hansen M."/>
            <person name="Howarth C."/>
            <person name="Imamovic A."/>
            <person name="Ireland A."/>
            <person name="Larimer J."/>
            <person name="McCowan C."/>
            <person name="Murphy C."/>
            <person name="Pearson M."/>
            <person name="Poon T.W."/>
            <person name="Priest M."/>
            <person name="Roberts A."/>
            <person name="Saif S."/>
            <person name="Shea T."/>
            <person name="Sisk P."/>
            <person name="Sykes S."/>
            <person name="Wortman J."/>
            <person name="Nusbaum C."/>
            <person name="Birren B."/>
        </authorList>
    </citation>
    <scope>NUCLEOTIDE SEQUENCE [LARGE SCALE GENOMIC DNA]</scope>
    <source>
        <strain evidence="12 13">ATCC 49903</strain>
    </source>
</reference>
<comment type="similarity">
    <text evidence="2">Belongs to the ABC transporter superfamily.</text>
</comment>
<keyword evidence="9" id="KW-0472">Membrane</keyword>
<dbReference type="Pfam" id="PF00005">
    <property type="entry name" value="ABC_tran"/>
    <property type="match status" value="2"/>
</dbReference>
<feature type="domain" description="ABC transporter" evidence="11">
    <location>
        <begin position="2"/>
        <end position="240"/>
    </location>
</feature>
<evidence type="ECO:0000313" key="13">
    <source>
        <dbReference type="Proteomes" id="UP000015961"/>
    </source>
</evidence>
<feature type="domain" description="ABC transporter" evidence="11">
    <location>
        <begin position="262"/>
        <end position="470"/>
    </location>
</feature>
<comment type="caution">
    <text evidence="12">The sequence shown here is derived from an EMBL/GenBank/DDBJ whole genome shotgun (WGS) entry which is preliminary data.</text>
</comment>
<dbReference type="InterPro" id="IPR003593">
    <property type="entry name" value="AAA+_ATPase"/>
</dbReference>
<evidence type="ECO:0000256" key="9">
    <source>
        <dbReference type="ARBA" id="ARBA00023136"/>
    </source>
</evidence>
<dbReference type="RefSeq" id="WP_016186574.1">
    <property type="nucleotide sequence ID" value="NZ_ASWO01000006.1"/>
</dbReference>
<keyword evidence="3" id="KW-0813">Transport</keyword>
<evidence type="ECO:0000256" key="10">
    <source>
        <dbReference type="ARBA" id="ARBA00025157"/>
    </source>
</evidence>
<evidence type="ECO:0000256" key="4">
    <source>
        <dbReference type="ARBA" id="ARBA00022475"/>
    </source>
</evidence>
<dbReference type="GO" id="GO:0042626">
    <property type="term" value="F:ATPase-coupled transmembrane transporter activity"/>
    <property type="evidence" value="ECO:0007669"/>
    <property type="project" value="TreeGrafter"/>
</dbReference>
<sequence length="470" mass="52608">MITLENASFITKDHIQILDRLTFSIPKGECVVICGPSGSGKSTLFNVLNGLYPELYEGEVLGTWSVLDQVLPVTDFAAYIERFGVVFQNPKTHFFTTDVISELAFIMENFGYPSVEINMRVQQQAAEFFLDPILEASVFALSGGQKQQVSIAAATMLAPDLLLLDEPSSNLDFAAIARLKQALCQLKARGVTILIAEHRLAYLLDIADHFFVLENGHLKVALTRAQIVQLTDAQRIELGLRELQASKQSLVHKLGIPSSITITLDRISYRYRKQTQVALSIPKLTLTNQEIIGITGDNGAGKSTFFQVLSGLMRPKKGKIFMNDQVAKEKMRIDACFFVMQDVNLQLFFETVRKELLEKAKLPERFDEICTRFNLTALLDRHPHTLSGGEKQRVVIASAILSGKTILLFDEPTSGLDYANMMQVSTLLRELALEGVMVLVISHDQEFINQTCHRLLHFEQGQIAADRRME</sequence>
<protein>
    <recommendedName>
        <fullName evidence="11">ABC transporter domain-containing protein</fullName>
    </recommendedName>
</protein>
<dbReference type="SMART" id="SM00382">
    <property type="entry name" value="AAA"/>
    <property type="match status" value="2"/>
</dbReference>
<evidence type="ECO:0000256" key="8">
    <source>
        <dbReference type="ARBA" id="ARBA00022967"/>
    </source>
</evidence>
<evidence type="ECO:0000256" key="7">
    <source>
        <dbReference type="ARBA" id="ARBA00022840"/>
    </source>
</evidence>
<dbReference type="eggNOG" id="COG1129">
    <property type="taxonomic scope" value="Bacteria"/>
</dbReference>
<dbReference type="CDD" id="cd03225">
    <property type="entry name" value="ABC_cobalt_CbiO_domain1"/>
    <property type="match status" value="1"/>
</dbReference>
<evidence type="ECO:0000313" key="12">
    <source>
        <dbReference type="EMBL" id="EOT83456.1"/>
    </source>
</evidence>
<evidence type="ECO:0000256" key="6">
    <source>
        <dbReference type="ARBA" id="ARBA00022741"/>
    </source>
</evidence>
<dbReference type="PROSITE" id="PS00211">
    <property type="entry name" value="ABC_TRANSPORTER_1"/>
    <property type="match status" value="1"/>
</dbReference>
<name>S0P4Z4_9ENTE</name>
<accession>S0P4Z4</accession>
<dbReference type="Gene3D" id="3.40.50.300">
    <property type="entry name" value="P-loop containing nucleotide triphosphate hydrolases"/>
    <property type="match status" value="2"/>
</dbReference>
<evidence type="ECO:0000256" key="2">
    <source>
        <dbReference type="ARBA" id="ARBA00005417"/>
    </source>
</evidence>
<dbReference type="PROSITE" id="PS50893">
    <property type="entry name" value="ABC_TRANSPORTER_2"/>
    <property type="match status" value="2"/>
</dbReference>
<evidence type="ECO:0000259" key="11">
    <source>
        <dbReference type="PROSITE" id="PS50893"/>
    </source>
</evidence>
<proteinExistence type="inferred from homology"/>
<keyword evidence="8" id="KW-1278">Translocase</keyword>
<dbReference type="InterPro" id="IPR027417">
    <property type="entry name" value="P-loop_NTPase"/>
</dbReference>
<organism evidence="12 13">
    <name type="scientific">Enterococcus sulfureus ATCC 49903</name>
    <dbReference type="NCBI Taxonomy" id="1140003"/>
    <lineage>
        <taxon>Bacteria</taxon>
        <taxon>Bacillati</taxon>
        <taxon>Bacillota</taxon>
        <taxon>Bacilli</taxon>
        <taxon>Lactobacillales</taxon>
        <taxon>Enterococcaceae</taxon>
        <taxon>Enterococcus</taxon>
    </lineage>
</organism>
<keyword evidence="7" id="KW-0067">ATP-binding</keyword>
<evidence type="ECO:0000256" key="5">
    <source>
        <dbReference type="ARBA" id="ARBA00022737"/>
    </source>
</evidence>
<dbReference type="Proteomes" id="UP000015961">
    <property type="component" value="Unassembled WGS sequence"/>
</dbReference>